<feature type="region of interest" description="Disordered" evidence="1">
    <location>
        <begin position="846"/>
        <end position="875"/>
    </location>
</feature>
<evidence type="ECO:0000256" key="1">
    <source>
        <dbReference type="SAM" id="MobiDB-lite"/>
    </source>
</evidence>
<organism evidence="2 3">
    <name type="scientific">Mycena pura</name>
    <dbReference type="NCBI Taxonomy" id="153505"/>
    <lineage>
        <taxon>Eukaryota</taxon>
        <taxon>Fungi</taxon>
        <taxon>Dikarya</taxon>
        <taxon>Basidiomycota</taxon>
        <taxon>Agaricomycotina</taxon>
        <taxon>Agaricomycetes</taxon>
        <taxon>Agaricomycetidae</taxon>
        <taxon>Agaricales</taxon>
        <taxon>Marasmiineae</taxon>
        <taxon>Mycenaceae</taxon>
        <taxon>Mycena</taxon>
    </lineage>
</organism>
<reference evidence="2" key="1">
    <citation type="submission" date="2023-03" db="EMBL/GenBank/DDBJ databases">
        <title>Massive genome expansion in bonnet fungi (Mycena s.s.) driven by repeated elements and novel gene families across ecological guilds.</title>
        <authorList>
            <consortium name="Lawrence Berkeley National Laboratory"/>
            <person name="Harder C.B."/>
            <person name="Miyauchi S."/>
            <person name="Viragh M."/>
            <person name="Kuo A."/>
            <person name="Thoen E."/>
            <person name="Andreopoulos B."/>
            <person name="Lu D."/>
            <person name="Skrede I."/>
            <person name="Drula E."/>
            <person name="Henrissat B."/>
            <person name="Morin E."/>
            <person name="Kohler A."/>
            <person name="Barry K."/>
            <person name="LaButti K."/>
            <person name="Morin E."/>
            <person name="Salamov A."/>
            <person name="Lipzen A."/>
            <person name="Mereny Z."/>
            <person name="Hegedus B."/>
            <person name="Baldrian P."/>
            <person name="Stursova M."/>
            <person name="Weitz H."/>
            <person name="Taylor A."/>
            <person name="Grigoriev I.V."/>
            <person name="Nagy L.G."/>
            <person name="Martin F."/>
            <person name="Kauserud H."/>
        </authorList>
    </citation>
    <scope>NUCLEOTIDE SEQUENCE</scope>
    <source>
        <strain evidence="2">9144</strain>
    </source>
</reference>
<gene>
    <name evidence="2" type="ORF">GGX14DRAFT_586935</name>
</gene>
<accession>A0AAD6UWL2</accession>
<dbReference type="EMBL" id="JARJCW010000101">
    <property type="protein sequence ID" value="KAJ7194119.1"/>
    <property type="molecule type" value="Genomic_DNA"/>
</dbReference>
<evidence type="ECO:0000313" key="3">
    <source>
        <dbReference type="Proteomes" id="UP001219525"/>
    </source>
</evidence>
<proteinExistence type="predicted"/>
<feature type="region of interest" description="Disordered" evidence="1">
    <location>
        <begin position="254"/>
        <end position="307"/>
    </location>
</feature>
<dbReference type="AlphaFoldDB" id="A0AAD6UWL2"/>
<name>A0AAD6UWL2_9AGAR</name>
<comment type="caution">
    <text evidence="2">The sequence shown here is derived from an EMBL/GenBank/DDBJ whole genome shotgun (WGS) entry which is preliminary data.</text>
</comment>
<dbReference type="Proteomes" id="UP001219525">
    <property type="component" value="Unassembled WGS sequence"/>
</dbReference>
<evidence type="ECO:0000313" key="2">
    <source>
        <dbReference type="EMBL" id="KAJ7194119.1"/>
    </source>
</evidence>
<sequence length="963" mass="108623">MARLQGPQTTFATQLDRIIQRWPCQTLRHQTATIVDTNILNLIWTPAHSRIHPPSVLAVTTPLPQVLSFPLHSPPLHWAACVTVVDIAGAHVRFGDPLRKRRPQALFDELLRWLQDDIGLKNVKITEDLPCGLQHDVVNCGIISANTLAHAILGDAMWDNRRARTHRYQAFCTIASTILRSQEFKGDSAVGLLLESPDSEPTARANVEMPTTTSVPSAIAAPGAPAILKAQSEQFTEEDIASLLDDVEEWQQSVPAKRLRKDVSDSDDEIPAKKRTKKIGKPAVTPRSKAPQRPDQRSIAPTIPARPREAPPRWLFEAQNRRPLSTKWLFEADFLRYYRHFAAASPASLDCPERPMLFFRTNLWWSFPGPIPATKATLPEYVQLEILESMRSGGQGHSSKHDRLVGVLIKHALYRGNPAKLEKLRKECKRDGDDPQPGLDINNPKQIQCSRCHKFVQLKAVYEAGRFRDHWEKGCKKAAAPSAVHPRIEYYIDHCPTTGAGACQINFYVVELFKEKRGIVSISDPRLSQDERALAYHRQALDRDWRIETSPHRSSVVAARCLITFTVYREVDVDDNTVVCTACWDVYLRKEFRTAINRKRDKTYAQLKCTPKLYSNPIQTRLMAQYQGLEELLAERSPLGVFLRFARGVAFGHYKDFKVFLGLVETMVMATERRIRGVGMQNFKYPPEFREFGALIRMMSPRTYRTMAQHFRLESERSLQHRASQRPRFPLGFTEQSFEALARYCQDYGYPSNYPLCFSVDDTKLFPAMQPLYDGPTKSWYLVGLPGEQQLRPVGIGTVPYTATAVLLRCRYGASRTVAVPYQSPDSRVRVRFHIGKRRRCRRRVSAACAPAPPAPSASHRRRRPTCAPAAPPVAHHRRRVSAACAARRRPPVLFVPPAGGGAGARGQPRGVRGFGGCRFGAHGLRGRHRRGQGRTRVWRGRSWAGGQGRGFGRVWRARAGAG</sequence>
<keyword evidence="3" id="KW-1185">Reference proteome</keyword>
<evidence type="ECO:0008006" key="4">
    <source>
        <dbReference type="Google" id="ProtNLM"/>
    </source>
</evidence>
<protein>
    <recommendedName>
        <fullName evidence="4">Ubiquitin-like protease family profile domain-containing protein</fullName>
    </recommendedName>
</protein>